<dbReference type="EMBL" id="AP028909">
    <property type="protein sequence ID" value="BES89173.1"/>
    <property type="molecule type" value="Genomic_DNA"/>
</dbReference>
<evidence type="ECO:0000313" key="1">
    <source>
        <dbReference type="EMBL" id="BES89173.1"/>
    </source>
</evidence>
<proteinExistence type="predicted"/>
<reference evidence="1 2" key="1">
    <citation type="submission" date="2023-09" db="EMBL/GenBank/DDBJ databases">
        <title>Nesidiocoris tenuis whole genome shotgun sequence.</title>
        <authorList>
            <person name="Shibata T."/>
            <person name="Shimoda M."/>
            <person name="Kobayashi T."/>
            <person name="Uehara T."/>
        </authorList>
    </citation>
    <scope>NUCLEOTIDE SEQUENCE [LARGE SCALE GENOMIC DNA]</scope>
    <source>
        <strain evidence="1 2">Japan</strain>
    </source>
</reference>
<evidence type="ECO:0000313" key="2">
    <source>
        <dbReference type="Proteomes" id="UP001307889"/>
    </source>
</evidence>
<keyword evidence="2" id="KW-1185">Reference proteome</keyword>
<protein>
    <submittedName>
        <fullName evidence="1">Uncharacterized protein</fullName>
    </submittedName>
</protein>
<gene>
    <name evidence="1" type="ORF">NTJ_01980</name>
</gene>
<organism evidence="1 2">
    <name type="scientific">Nesidiocoris tenuis</name>
    <dbReference type="NCBI Taxonomy" id="355587"/>
    <lineage>
        <taxon>Eukaryota</taxon>
        <taxon>Metazoa</taxon>
        <taxon>Ecdysozoa</taxon>
        <taxon>Arthropoda</taxon>
        <taxon>Hexapoda</taxon>
        <taxon>Insecta</taxon>
        <taxon>Pterygota</taxon>
        <taxon>Neoptera</taxon>
        <taxon>Paraneoptera</taxon>
        <taxon>Hemiptera</taxon>
        <taxon>Heteroptera</taxon>
        <taxon>Panheteroptera</taxon>
        <taxon>Cimicomorpha</taxon>
        <taxon>Miridae</taxon>
        <taxon>Dicyphina</taxon>
        <taxon>Nesidiocoris</taxon>
    </lineage>
</organism>
<accession>A0ABN7AA41</accession>
<name>A0ABN7AA41_9HEMI</name>
<dbReference type="Proteomes" id="UP001307889">
    <property type="component" value="Chromosome 1"/>
</dbReference>
<sequence>MPPLPPVRPVTAAFDIHEARTYRTAAHKSPSDVPRPTKYNRPAPLLFDCLPSPSDREPFHRSIALGRPHRILSCDGTSTFQP</sequence>